<name>A0A6D2JAJ1_9BRAS</name>
<dbReference type="Proteomes" id="UP000467841">
    <property type="component" value="Unassembled WGS sequence"/>
</dbReference>
<dbReference type="EMBL" id="CACVBM020001144">
    <property type="protein sequence ID" value="CAA7034262.1"/>
    <property type="molecule type" value="Genomic_DNA"/>
</dbReference>
<dbReference type="AlphaFoldDB" id="A0A6D2JAJ1"/>
<keyword evidence="3" id="KW-1185">Reference proteome</keyword>
<feature type="region of interest" description="Disordered" evidence="1">
    <location>
        <begin position="1"/>
        <end position="29"/>
    </location>
</feature>
<protein>
    <submittedName>
        <fullName evidence="2">Uncharacterized protein</fullName>
    </submittedName>
</protein>
<reference evidence="2" key="1">
    <citation type="submission" date="2020-01" db="EMBL/GenBank/DDBJ databases">
        <authorList>
            <person name="Mishra B."/>
        </authorList>
    </citation>
    <scope>NUCLEOTIDE SEQUENCE [LARGE SCALE GENOMIC DNA]</scope>
</reference>
<comment type="caution">
    <text evidence="2">The sequence shown here is derived from an EMBL/GenBank/DDBJ whole genome shotgun (WGS) entry which is preliminary data.</text>
</comment>
<feature type="compositionally biased region" description="Basic and acidic residues" evidence="1">
    <location>
        <begin position="13"/>
        <end position="25"/>
    </location>
</feature>
<organism evidence="2 3">
    <name type="scientific">Microthlaspi erraticum</name>
    <dbReference type="NCBI Taxonomy" id="1685480"/>
    <lineage>
        <taxon>Eukaryota</taxon>
        <taxon>Viridiplantae</taxon>
        <taxon>Streptophyta</taxon>
        <taxon>Embryophyta</taxon>
        <taxon>Tracheophyta</taxon>
        <taxon>Spermatophyta</taxon>
        <taxon>Magnoliopsida</taxon>
        <taxon>eudicotyledons</taxon>
        <taxon>Gunneridae</taxon>
        <taxon>Pentapetalae</taxon>
        <taxon>rosids</taxon>
        <taxon>malvids</taxon>
        <taxon>Brassicales</taxon>
        <taxon>Brassicaceae</taxon>
        <taxon>Coluteocarpeae</taxon>
        <taxon>Microthlaspi</taxon>
    </lineage>
</organism>
<evidence type="ECO:0000313" key="2">
    <source>
        <dbReference type="EMBL" id="CAA7034262.1"/>
    </source>
</evidence>
<accession>A0A6D2JAJ1</accession>
<evidence type="ECO:0000256" key="1">
    <source>
        <dbReference type="SAM" id="MobiDB-lite"/>
    </source>
</evidence>
<sequence length="102" mass="11383">MSHLGQNATRSEPSPEKSKLTDQYHMRKSPIHQTGPYLHQFASIQSPYSPTPMIVAKIYHNHTSVCYNSKANPNYALPKAALQDILSWTHGTCSSKPGCKPF</sequence>
<feature type="compositionally biased region" description="Polar residues" evidence="1">
    <location>
        <begin position="1"/>
        <end position="12"/>
    </location>
</feature>
<proteinExistence type="predicted"/>
<gene>
    <name evidence="2" type="ORF">MERR_LOCUS21497</name>
</gene>
<evidence type="ECO:0000313" key="3">
    <source>
        <dbReference type="Proteomes" id="UP000467841"/>
    </source>
</evidence>